<evidence type="ECO:0000256" key="1">
    <source>
        <dbReference type="ARBA" id="ARBA00022490"/>
    </source>
</evidence>
<dbReference type="NCBIfam" id="NF008389">
    <property type="entry name" value="PRK11187.1"/>
    <property type="match status" value="1"/>
</dbReference>
<dbReference type="Gene3D" id="1.10.1220.10">
    <property type="entry name" value="Met repressor-like"/>
    <property type="match status" value="1"/>
</dbReference>
<dbReference type="SUPFAM" id="SSF82808">
    <property type="entry name" value="Replication modulator SeqA, C-terminal DNA-binding domain"/>
    <property type="match status" value="1"/>
</dbReference>
<evidence type="ECO:0000259" key="6">
    <source>
        <dbReference type="Pfam" id="PF03925"/>
    </source>
</evidence>
<dbReference type="AlphaFoldDB" id="A0A917ND28"/>
<dbReference type="Proteomes" id="UP000613743">
    <property type="component" value="Unassembled WGS sequence"/>
</dbReference>
<comment type="caution">
    <text evidence="8">The sequence shown here is derived from an EMBL/GenBank/DDBJ whole genome shotgun (WGS) entry which is preliminary data.</text>
</comment>
<organism evidence="8 9">
    <name type="scientific">Shewanella gelidii</name>
    <dbReference type="NCBI Taxonomy" id="1642821"/>
    <lineage>
        <taxon>Bacteria</taxon>
        <taxon>Pseudomonadati</taxon>
        <taxon>Pseudomonadota</taxon>
        <taxon>Gammaproteobacteria</taxon>
        <taxon>Alteromonadales</taxon>
        <taxon>Shewanellaceae</taxon>
        <taxon>Shewanella</taxon>
    </lineage>
</organism>
<dbReference type="GO" id="GO:0003677">
    <property type="term" value="F:DNA binding"/>
    <property type="evidence" value="ECO:0007669"/>
    <property type="project" value="UniProtKB-KW"/>
</dbReference>
<comment type="subcellular location">
    <subcellularLocation>
        <location evidence="4">Cytoplasm</location>
    </subcellularLocation>
</comment>
<dbReference type="RefSeq" id="WP_188921906.1">
    <property type="nucleotide sequence ID" value="NZ_BMPZ01000009.1"/>
</dbReference>
<dbReference type="InterPro" id="IPR013321">
    <property type="entry name" value="Arc_rbn_hlx_hlx"/>
</dbReference>
<dbReference type="Gene3D" id="1.20.1380.10">
    <property type="entry name" value="Replication modulator SeqA, C-terminal DNA-binding domain"/>
    <property type="match status" value="1"/>
</dbReference>
<evidence type="ECO:0000259" key="7">
    <source>
        <dbReference type="Pfam" id="PF17206"/>
    </source>
</evidence>
<evidence type="ECO:0000313" key="9">
    <source>
        <dbReference type="Proteomes" id="UP000613743"/>
    </source>
</evidence>
<evidence type="ECO:0000256" key="3">
    <source>
        <dbReference type="ARBA" id="ARBA00023125"/>
    </source>
</evidence>
<reference evidence="8" key="2">
    <citation type="submission" date="2020-09" db="EMBL/GenBank/DDBJ databases">
        <authorList>
            <person name="Sun Q."/>
            <person name="Ohkuma M."/>
        </authorList>
    </citation>
    <scope>NUCLEOTIDE SEQUENCE</scope>
    <source>
        <strain evidence="8">JCM 30804</strain>
    </source>
</reference>
<evidence type="ECO:0000313" key="8">
    <source>
        <dbReference type="EMBL" id="GGI88513.1"/>
    </source>
</evidence>
<keyword evidence="1 4" id="KW-0963">Cytoplasm</keyword>
<dbReference type="InterPro" id="IPR010985">
    <property type="entry name" value="Ribbon_hlx_hlx"/>
</dbReference>
<evidence type="ECO:0000256" key="4">
    <source>
        <dbReference type="PIRNR" id="PIRNR019401"/>
    </source>
</evidence>
<dbReference type="Pfam" id="PF03925">
    <property type="entry name" value="SeqA"/>
    <property type="match status" value="1"/>
</dbReference>
<reference evidence="8" key="1">
    <citation type="journal article" date="2014" name="Int. J. Syst. Evol. Microbiol.">
        <title>Complete genome sequence of Corynebacterium casei LMG S-19264T (=DSM 44701T), isolated from a smear-ripened cheese.</title>
        <authorList>
            <consortium name="US DOE Joint Genome Institute (JGI-PGF)"/>
            <person name="Walter F."/>
            <person name="Albersmeier A."/>
            <person name="Kalinowski J."/>
            <person name="Ruckert C."/>
        </authorList>
    </citation>
    <scope>NUCLEOTIDE SEQUENCE</scope>
    <source>
        <strain evidence="8">JCM 30804</strain>
    </source>
</reference>
<feature type="compositionally biased region" description="Low complexity" evidence="5">
    <location>
        <begin position="36"/>
        <end position="54"/>
    </location>
</feature>
<dbReference type="EMBL" id="BMPZ01000009">
    <property type="protein sequence ID" value="GGI88513.1"/>
    <property type="molecule type" value="Genomic_DNA"/>
</dbReference>
<comment type="similarity">
    <text evidence="4">Belongs to the SeqA family.</text>
</comment>
<dbReference type="GO" id="GO:0006355">
    <property type="term" value="P:regulation of DNA-templated transcription"/>
    <property type="evidence" value="ECO:0007669"/>
    <property type="project" value="InterPro"/>
</dbReference>
<keyword evidence="9" id="KW-1185">Reference proteome</keyword>
<keyword evidence="2 4" id="KW-0236">DNA replication inhibitor</keyword>
<protein>
    <recommendedName>
        <fullName evidence="4">Negative modulator of initiation of replication</fullName>
    </recommendedName>
</protein>
<keyword evidence="3 4" id="KW-0238">DNA-binding</keyword>
<proteinExistence type="inferred from homology"/>
<dbReference type="GO" id="GO:0032297">
    <property type="term" value="P:negative regulation of DNA-templated DNA replication initiation"/>
    <property type="evidence" value="ECO:0007669"/>
    <property type="project" value="InterPro"/>
</dbReference>
<dbReference type="InterPro" id="IPR033761">
    <property type="entry name" value="SeqA_N"/>
</dbReference>
<dbReference type="SUPFAM" id="SSF47598">
    <property type="entry name" value="Ribbon-helix-helix"/>
    <property type="match status" value="1"/>
</dbReference>
<evidence type="ECO:0000256" key="2">
    <source>
        <dbReference type="ARBA" id="ARBA00022880"/>
    </source>
</evidence>
<dbReference type="GO" id="GO:0005737">
    <property type="term" value="C:cytoplasm"/>
    <property type="evidence" value="ECO:0007669"/>
    <property type="project" value="UniProtKB-SubCell"/>
</dbReference>
<dbReference type="InterPro" id="IPR026577">
    <property type="entry name" value="SeqA_DNA-bd_C"/>
</dbReference>
<accession>A0A917ND28</accession>
<feature type="domain" description="Negative modulator of initiation of replication SeqA N-terminal" evidence="7">
    <location>
        <begin position="1"/>
        <end position="36"/>
    </location>
</feature>
<dbReference type="PIRSF" id="PIRSF019401">
    <property type="entry name" value="SeqA"/>
    <property type="match status" value="1"/>
</dbReference>
<feature type="domain" description="Replication modulator SeqA C-terminal DNA-binding" evidence="6">
    <location>
        <begin position="87"/>
        <end position="193"/>
    </location>
</feature>
<gene>
    <name evidence="8" type="primary">seqA</name>
    <name evidence="8" type="ORF">GCM10009332_27400</name>
</gene>
<name>A0A917ND28_9GAMM</name>
<dbReference type="Pfam" id="PF17206">
    <property type="entry name" value="SeqA_N"/>
    <property type="match status" value="1"/>
</dbReference>
<comment type="function">
    <text evidence="4">Negative regulator of replication initiation, which contributes to regulation of DNA replication and ensures that replication initiation occurs exactly once per chromosome per cell cycle. Binds to pairs of hemimethylated GATC sequences in the oriC region, thus preventing assembly of replication proteins and re-initiation at newly replicated origins. Repression is relieved when the region becomes fully methylated.</text>
</comment>
<dbReference type="InterPro" id="IPR036835">
    <property type="entry name" value="SeqA_DNA-bd_C_sf"/>
</dbReference>
<sequence length="198" mass="22037">MKYIEVDEELYRHIASKTVRIGESASDILRRELGLSTSQQEQSEPESISQPSMETVVESSPNEPIVATQETSEVEPAADVALSDICFDNLFSPTLLMQQKGAVGKFLFALESVHQLMGEKFEKILQIQGRDRLYFAKSKEALLKASPSANPKQIGESQYWVTSNNNTAKKRTILKEVLLQFGCDETIAKSIAEQALPL</sequence>
<evidence type="ECO:0000256" key="5">
    <source>
        <dbReference type="SAM" id="MobiDB-lite"/>
    </source>
</evidence>
<dbReference type="InterPro" id="IPR005621">
    <property type="entry name" value="SeqA"/>
</dbReference>
<feature type="region of interest" description="Disordered" evidence="5">
    <location>
        <begin position="35"/>
        <end position="55"/>
    </location>
</feature>